<sequence>MSNEKNKMWGPERPTFTMEAPATYPIFNSITNNPTIGDERYFVKIGEINPQSTNLSDSVVVAAGKKYLVYIYFHNNASSTFNDSEHNHVGVALGTRLMTEFSDVVTPENEGVLVASIISENSNPSSVWCSVIMKSITGDVHLKYVENSARLLCDWAANKSLLSSSMFSDDGVLLGLDELNGVIPGCEEYHGVVTFILQAE</sequence>
<gene>
    <name evidence="1" type="ORF">JKK62_16985</name>
</gene>
<keyword evidence="2" id="KW-1185">Reference proteome</keyword>
<accession>A0A934WUW6</accession>
<dbReference type="RefSeq" id="WP_201428966.1">
    <property type="nucleotide sequence ID" value="NZ_JAEQMG010000198.1"/>
</dbReference>
<dbReference type="Proteomes" id="UP000633365">
    <property type="component" value="Unassembled WGS sequence"/>
</dbReference>
<organism evidence="1 2">
    <name type="scientific">Ruminococcus difficilis</name>
    <dbReference type="NCBI Taxonomy" id="2763069"/>
    <lineage>
        <taxon>Bacteria</taxon>
        <taxon>Bacillati</taxon>
        <taxon>Bacillota</taxon>
        <taxon>Clostridia</taxon>
        <taxon>Eubacteriales</taxon>
        <taxon>Oscillospiraceae</taxon>
        <taxon>Ruminococcus</taxon>
    </lineage>
</organism>
<evidence type="ECO:0000313" key="2">
    <source>
        <dbReference type="Proteomes" id="UP000633365"/>
    </source>
</evidence>
<proteinExistence type="predicted"/>
<protein>
    <submittedName>
        <fullName evidence="1">Uncharacterized protein</fullName>
    </submittedName>
</protein>
<comment type="caution">
    <text evidence="1">The sequence shown here is derived from an EMBL/GenBank/DDBJ whole genome shotgun (WGS) entry which is preliminary data.</text>
</comment>
<name>A0A934WUW6_9FIRM</name>
<dbReference type="EMBL" id="JAEQMG010000198">
    <property type="protein sequence ID" value="MBK6090310.1"/>
    <property type="molecule type" value="Genomic_DNA"/>
</dbReference>
<evidence type="ECO:0000313" key="1">
    <source>
        <dbReference type="EMBL" id="MBK6090310.1"/>
    </source>
</evidence>
<reference evidence="1" key="1">
    <citation type="submission" date="2021-01" db="EMBL/GenBank/DDBJ databases">
        <title>Genome public.</title>
        <authorList>
            <person name="Liu C."/>
            <person name="Sun Q."/>
        </authorList>
    </citation>
    <scope>NUCLEOTIDE SEQUENCE</scope>
    <source>
        <strain evidence="1">M6</strain>
    </source>
</reference>
<dbReference type="AlphaFoldDB" id="A0A934WUW6"/>